<dbReference type="EMBL" id="FNAO01000012">
    <property type="protein sequence ID" value="SDF12485.1"/>
    <property type="molecule type" value="Genomic_DNA"/>
</dbReference>
<evidence type="ECO:0000313" key="1">
    <source>
        <dbReference type="EMBL" id="SDF12485.1"/>
    </source>
</evidence>
<dbReference type="Pfam" id="PF08843">
    <property type="entry name" value="AbiEii"/>
    <property type="match status" value="1"/>
</dbReference>
<dbReference type="STRING" id="641691.SAMN05421636_11242"/>
<sequence>MKAVEEGQRKLLLELMQSDYLSEHYLAGGTNLALRFEHRHSVDLDLFSERDFDIFYSNVVNSKLKSQFGSRFTSISATDAGVFGAIDNIKTDFVNAPYRLLNPVEIYEGARLASILDVAAMKINAIVGRGTQKDFYDIHELLKYCTLKAMLGAYQEKYQMDNTAMAERSLLYFEDAHNMNNRDNHVIILNGTSWSEVKMRMKDAYQELRNDRGENRGQGISM</sequence>
<dbReference type="OrthoDB" id="9796281at2"/>
<name>A0A1G7IIP6_9FLAO</name>
<evidence type="ECO:0000313" key="2">
    <source>
        <dbReference type="Proteomes" id="UP000199109"/>
    </source>
</evidence>
<organism evidence="1 2">
    <name type="scientific">Pricia antarctica</name>
    <dbReference type="NCBI Taxonomy" id="641691"/>
    <lineage>
        <taxon>Bacteria</taxon>
        <taxon>Pseudomonadati</taxon>
        <taxon>Bacteroidota</taxon>
        <taxon>Flavobacteriia</taxon>
        <taxon>Flavobacteriales</taxon>
        <taxon>Flavobacteriaceae</taxon>
        <taxon>Pricia</taxon>
    </lineage>
</organism>
<keyword evidence="2" id="KW-1185">Reference proteome</keyword>
<reference evidence="1 2" key="1">
    <citation type="submission" date="2016-10" db="EMBL/GenBank/DDBJ databases">
        <authorList>
            <person name="de Groot N.N."/>
        </authorList>
    </citation>
    <scope>NUCLEOTIDE SEQUENCE [LARGE SCALE GENOMIC DNA]</scope>
    <source>
        <strain evidence="1 2">DSM 23421</strain>
    </source>
</reference>
<protein>
    <submittedName>
        <fullName evidence="1">Nucleotidyl transferase AbiEii toxin, Type IV TA system</fullName>
    </submittedName>
</protein>
<dbReference type="InterPro" id="IPR014942">
    <property type="entry name" value="AbiEii"/>
</dbReference>
<proteinExistence type="predicted"/>
<dbReference type="Proteomes" id="UP000199109">
    <property type="component" value="Unassembled WGS sequence"/>
</dbReference>
<dbReference type="AlphaFoldDB" id="A0A1G7IIP6"/>
<dbReference type="RefSeq" id="WP_091873890.1">
    <property type="nucleotide sequence ID" value="NZ_FNAO01000012.1"/>
</dbReference>
<accession>A0A1G7IIP6</accession>
<gene>
    <name evidence="1" type="ORF">SAMN05421636_11242</name>
</gene>
<keyword evidence="1" id="KW-0808">Transferase</keyword>
<dbReference type="GO" id="GO:0016740">
    <property type="term" value="F:transferase activity"/>
    <property type="evidence" value="ECO:0007669"/>
    <property type="project" value="UniProtKB-KW"/>
</dbReference>